<dbReference type="GO" id="GO:0016020">
    <property type="term" value="C:membrane"/>
    <property type="evidence" value="ECO:0007669"/>
    <property type="project" value="InterPro"/>
</dbReference>
<dbReference type="PANTHER" id="PTHR42837:SF2">
    <property type="entry name" value="MEMBRANE METALLOPROTEASE ARASP2, CHLOROPLASTIC-RELATED"/>
    <property type="match status" value="1"/>
</dbReference>
<sequence>MKMFKKSKLSILVGSLLFLCLLSPEVSALSNPFKRGPLSSKTFTYPATYDELWGVIDEILKNDFIPVQTSDQQTGAITSMEFPVRSSEYRAWAKTSSWALSGFCTLLIKVSRKSEDLSQLMIVPDFQRARRSYLVKKGWHDSSKGVFENRLGGLVSALLVQRKYPNLSHIVVGCDFYLDETTFKYYIANVDDGGLGAEQGFRNGDIVLKLDGVDVDVHNFFKTLAGINSTRKVKFSLERKKNVIDLDINAFYFPSDTPYFGFKADYGKIENAFLVTEVLPKGPAEVAGLRVGDILVSEEGRPLMSWLTYYQNADKVVPGTPRSFLIKRDGRELSISITPEKHLEINPI</sequence>
<gene>
    <name evidence="4" type="ORF">A3G33_06700</name>
</gene>
<dbReference type="PROSITE" id="PS50106">
    <property type="entry name" value="PDZ"/>
    <property type="match status" value="1"/>
</dbReference>
<dbReference type="GO" id="GO:0004222">
    <property type="term" value="F:metalloendopeptidase activity"/>
    <property type="evidence" value="ECO:0007669"/>
    <property type="project" value="InterPro"/>
</dbReference>
<dbReference type="PANTHER" id="PTHR42837">
    <property type="entry name" value="REGULATOR OF SIGMA-E PROTEASE RSEP"/>
    <property type="match status" value="1"/>
</dbReference>
<dbReference type="GO" id="GO:0006508">
    <property type="term" value="P:proteolysis"/>
    <property type="evidence" value="ECO:0007669"/>
    <property type="project" value="InterPro"/>
</dbReference>
<name>A0A1G1L2J9_9BACT</name>
<protein>
    <recommendedName>
        <fullName evidence="3">PDZ domain-containing protein</fullName>
    </recommendedName>
</protein>
<organism evidence="4 5">
    <name type="scientific">Candidatus Danuiimicrobium aquiferis</name>
    <dbReference type="NCBI Taxonomy" id="1801832"/>
    <lineage>
        <taxon>Bacteria</taxon>
        <taxon>Pseudomonadati</taxon>
        <taxon>Candidatus Omnitrophota</taxon>
        <taxon>Candidatus Danuiimicrobium</taxon>
    </lineage>
</organism>
<keyword evidence="2" id="KW-0732">Signal</keyword>
<dbReference type="SMART" id="SM00228">
    <property type="entry name" value="PDZ"/>
    <property type="match status" value="2"/>
</dbReference>
<dbReference type="Pfam" id="PF17820">
    <property type="entry name" value="PDZ_6"/>
    <property type="match status" value="1"/>
</dbReference>
<dbReference type="InterPro" id="IPR036034">
    <property type="entry name" value="PDZ_sf"/>
</dbReference>
<dbReference type="Proteomes" id="UP000178187">
    <property type="component" value="Unassembled WGS sequence"/>
</dbReference>
<dbReference type="SUPFAM" id="SSF50156">
    <property type="entry name" value="PDZ domain-like"/>
    <property type="match status" value="2"/>
</dbReference>
<reference evidence="4 5" key="1">
    <citation type="journal article" date="2016" name="Nat. Commun.">
        <title>Thousands of microbial genomes shed light on interconnected biogeochemical processes in an aquifer system.</title>
        <authorList>
            <person name="Anantharaman K."/>
            <person name="Brown C.T."/>
            <person name="Hug L.A."/>
            <person name="Sharon I."/>
            <person name="Castelle C.J."/>
            <person name="Probst A.J."/>
            <person name="Thomas B.C."/>
            <person name="Singh A."/>
            <person name="Wilkins M.J."/>
            <person name="Karaoz U."/>
            <person name="Brodie E.L."/>
            <person name="Williams K.H."/>
            <person name="Hubbard S.S."/>
            <person name="Banfield J.F."/>
        </authorList>
    </citation>
    <scope>NUCLEOTIDE SEQUENCE [LARGE SCALE GENOMIC DNA]</scope>
</reference>
<comment type="cofactor">
    <cofactor evidence="1">
        <name>Zn(2+)</name>
        <dbReference type="ChEBI" id="CHEBI:29105"/>
    </cofactor>
</comment>
<dbReference type="AlphaFoldDB" id="A0A1G1L2J9"/>
<feature type="signal peptide" evidence="2">
    <location>
        <begin position="1"/>
        <end position="28"/>
    </location>
</feature>
<dbReference type="EMBL" id="MHFR01000008">
    <property type="protein sequence ID" value="OGW99371.1"/>
    <property type="molecule type" value="Genomic_DNA"/>
</dbReference>
<evidence type="ECO:0000313" key="4">
    <source>
        <dbReference type="EMBL" id="OGW99371.1"/>
    </source>
</evidence>
<evidence type="ECO:0000256" key="2">
    <source>
        <dbReference type="SAM" id="SignalP"/>
    </source>
</evidence>
<evidence type="ECO:0000259" key="3">
    <source>
        <dbReference type="PROSITE" id="PS50106"/>
    </source>
</evidence>
<dbReference type="InterPro" id="IPR041489">
    <property type="entry name" value="PDZ_6"/>
</dbReference>
<accession>A0A1G1L2J9</accession>
<feature type="chain" id="PRO_5009576667" description="PDZ domain-containing protein" evidence="2">
    <location>
        <begin position="29"/>
        <end position="348"/>
    </location>
</feature>
<dbReference type="Gene3D" id="2.30.42.10">
    <property type="match status" value="2"/>
</dbReference>
<evidence type="ECO:0000313" key="5">
    <source>
        <dbReference type="Proteomes" id="UP000178187"/>
    </source>
</evidence>
<comment type="caution">
    <text evidence="4">The sequence shown here is derived from an EMBL/GenBank/DDBJ whole genome shotgun (WGS) entry which is preliminary data.</text>
</comment>
<proteinExistence type="predicted"/>
<evidence type="ECO:0000256" key="1">
    <source>
        <dbReference type="ARBA" id="ARBA00001947"/>
    </source>
</evidence>
<feature type="domain" description="PDZ" evidence="3">
    <location>
        <begin position="260"/>
        <end position="303"/>
    </location>
</feature>
<dbReference type="InterPro" id="IPR001478">
    <property type="entry name" value="PDZ"/>
</dbReference>
<dbReference type="InterPro" id="IPR004387">
    <property type="entry name" value="Pept_M50_Zn"/>
</dbReference>